<evidence type="ECO:0000256" key="2">
    <source>
        <dbReference type="ARBA" id="ARBA00008072"/>
    </source>
</evidence>
<evidence type="ECO:0000256" key="4">
    <source>
        <dbReference type="ARBA" id="ARBA00022723"/>
    </source>
</evidence>
<evidence type="ECO:0000256" key="1">
    <source>
        <dbReference type="ARBA" id="ARBA00001947"/>
    </source>
</evidence>
<dbReference type="SUPFAM" id="SSF51735">
    <property type="entry name" value="NAD(P)-binding Rossmann-fold domains"/>
    <property type="match status" value="1"/>
</dbReference>
<comment type="cofactor">
    <cofactor evidence="1">
        <name>Zn(2+)</name>
        <dbReference type="ChEBI" id="CHEBI:29105"/>
    </cofactor>
</comment>
<evidence type="ECO:0000256" key="6">
    <source>
        <dbReference type="ARBA" id="ARBA00023002"/>
    </source>
</evidence>
<dbReference type="Gene3D" id="3.90.180.10">
    <property type="entry name" value="Medium-chain alcohol dehydrogenases, catalytic domain"/>
    <property type="match status" value="1"/>
</dbReference>
<organism evidence="11 12">
    <name type="scientific">Nonomuraea helvata</name>
    <dbReference type="NCBI Taxonomy" id="37484"/>
    <lineage>
        <taxon>Bacteria</taxon>
        <taxon>Bacillati</taxon>
        <taxon>Actinomycetota</taxon>
        <taxon>Actinomycetes</taxon>
        <taxon>Streptosporangiales</taxon>
        <taxon>Streptosporangiaceae</taxon>
        <taxon>Nonomuraea</taxon>
    </lineage>
</organism>
<dbReference type="Pfam" id="PF00107">
    <property type="entry name" value="ADH_zinc_N"/>
    <property type="match status" value="1"/>
</dbReference>
<keyword evidence="12" id="KW-1185">Reference proteome</keyword>
<dbReference type="CDD" id="cd08298">
    <property type="entry name" value="CAD2"/>
    <property type="match status" value="1"/>
</dbReference>
<dbReference type="EC" id="1.1.1.1" evidence="3"/>
<keyword evidence="5" id="KW-0862">Zinc</keyword>
<name>A0ABV5S5N9_9ACTN</name>
<feature type="domain" description="Alcohol dehydrogenase-like C-terminal" evidence="9">
    <location>
        <begin position="172"/>
        <end position="283"/>
    </location>
</feature>
<dbReference type="RefSeq" id="WP_344987615.1">
    <property type="nucleotide sequence ID" value="NZ_BAAAXV010000001.1"/>
</dbReference>
<evidence type="ECO:0000256" key="5">
    <source>
        <dbReference type="ARBA" id="ARBA00022833"/>
    </source>
</evidence>
<evidence type="ECO:0000313" key="11">
    <source>
        <dbReference type="EMBL" id="MFB9626363.1"/>
    </source>
</evidence>
<accession>A0ABV5S5N9</accession>
<dbReference type="InterPro" id="IPR014187">
    <property type="entry name" value="ADH_Zn_typ-2"/>
</dbReference>
<dbReference type="InterPro" id="IPR011032">
    <property type="entry name" value="GroES-like_sf"/>
</dbReference>
<dbReference type="SUPFAM" id="SSF50129">
    <property type="entry name" value="GroES-like"/>
    <property type="match status" value="1"/>
</dbReference>
<evidence type="ECO:0000256" key="8">
    <source>
        <dbReference type="ARBA" id="ARBA00049243"/>
    </source>
</evidence>
<sequence length="321" mass="34088">MRAWVVAEPGPMATRPLELVERDVPEPGPGEVLVRVEACGVCRTDLHLAEGDLQPRRPRTTPGHQVVGRVEGTGERVGVAWLRSTCGTCRYCLRGTENLCPRSAYTGWDADGGYAGYLVAPRDYVYPLPEDVPAERLAPLLCAGIIGYRALLRCELPPGGRLGIYGFGASAHLTAQAAIAQGAVVHAVTRSAASRALALELGAASAGDVPPEPLDAAILFAPVGTLVPPALEALDRGGTLAVAGIHLTDVPVLNYERHLFQERTLRSVTANTRADGRAYLELALAHPPRVTTTLYPWEEADRALTDLANDQVNGAAVLVMS</sequence>
<evidence type="ECO:0000256" key="7">
    <source>
        <dbReference type="ARBA" id="ARBA00049164"/>
    </source>
</evidence>
<comment type="catalytic activity">
    <reaction evidence="8">
        <text>a primary alcohol + NAD(+) = an aldehyde + NADH + H(+)</text>
        <dbReference type="Rhea" id="RHEA:10736"/>
        <dbReference type="ChEBI" id="CHEBI:15378"/>
        <dbReference type="ChEBI" id="CHEBI:15734"/>
        <dbReference type="ChEBI" id="CHEBI:17478"/>
        <dbReference type="ChEBI" id="CHEBI:57540"/>
        <dbReference type="ChEBI" id="CHEBI:57945"/>
        <dbReference type="EC" id="1.1.1.1"/>
    </reaction>
</comment>
<keyword evidence="4" id="KW-0479">Metal-binding</keyword>
<dbReference type="PANTHER" id="PTHR42940:SF8">
    <property type="entry name" value="VACUOLAR PROTEIN SORTING-ASSOCIATED PROTEIN 11"/>
    <property type="match status" value="1"/>
</dbReference>
<comment type="catalytic activity">
    <reaction evidence="7">
        <text>a secondary alcohol + NAD(+) = a ketone + NADH + H(+)</text>
        <dbReference type="Rhea" id="RHEA:10740"/>
        <dbReference type="ChEBI" id="CHEBI:15378"/>
        <dbReference type="ChEBI" id="CHEBI:17087"/>
        <dbReference type="ChEBI" id="CHEBI:35681"/>
        <dbReference type="ChEBI" id="CHEBI:57540"/>
        <dbReference type="ChEBI" id="CHEBI:57945"/>
        <dbReference type="EC" id="1.1.1.1"/>
    </reaction>
</comment>
<gene>
    <name evidence="11" type="ORF">ACFFSA_25035</name>
</gene>
<keyword evidence="6" id="KW-0560">Oxidoreductase</keyword>
<dbReference type="PANTHER" id="PTHR42940">
    <property type="entry name" value="ALCOHOL DEHYDROGENASE 1-RELATED"/>
    <property type="match status" value="1"/>
</dbReference>
<proteinExistence type="inferred from homology"/>
<reference evidence="11 12" key="1">
    <citation type="submission" date="2024-09" db="EMBL/GenBank/DDBJ databases">
        <authorList>
            <person name="Sun Q."/>
            <person name="Mori K."/>
        </authorList>
    </citation>
    <scope>NUCLEOTIDE SEQUENCE [LARGE SCALE GENOMIC DNA]</scope>
    <source>
        <strain evidence="11 12">JCM 3143</strain>
    </source>
</reference>
<dbReference type="Proteomes" id="UP001589532">
    <property type="component" value="Unassembled WGS sequence"/>
</dbReference>
<evidence type="ECO:0000259" key="9">
    <source>
        <dbReference type="Pfam" id="PF00107"/>
    </source>
</evidence>
<evidence type="ECO:0000256" key="3">
    <source>
        <dbReference type="ARBA" id="ARBA00013190"/>
    </source>
</evidence>
<dbReference type="InterPro" id="IPR036291">
    <property type="entry name" value="NAD(P)-bd_dom_sf"/>
</dbReference>
<dbReference type="InterPro" id="IPR013154">
    <property type="entry name" value="ADH-like_N"/>
</dbReference>
<dbReference type="Pfam" id="PF08240">
    <property type="entry name" value="ADH_N"/>
    <property type="match status" value="1"/>
</dbReference>
<feature type="domain" description="Alcohol dehydrogenase-like N-terminal" evidence="10">
    <location>
        <begin position="28"/>
        <end position="130"/>
    </location>
</feature>
<evidence type="ECO:0000259" key="10">
    <source>
        <dbReference type="Pfam" id="PF08240"/>
    </source>
</evidence>
<dbReference type="NCBIfam" id="TIGR02822">
    <property type="entry name" value="adh_fam_2"/>
    <property type="match status" value="1"/>
</dbReference>
<protein>
    <recommendedName>
        <fullName evidence="3">alcohol dehydrogenase</fullName>
        <ecNumber evidence="3">1.1.1.1</ecNumber>
    </recommendedName>
</protein>
<comment type="similarity">
    <text evidence="2">Belongs to the zinc-containing alcohol dehydrogenase family.</text>
</comment>
<comment type="caution">
    <text evidence="11">The sequence shown here is derived from an EMBL/GenBank/DDBJ whole genome shotgun (WGS) entry which is preliminary data.</text>
</comment>
<dbReference type="EMBL" id="JBHMBW010000022">
    <property type="protein sequence ID" value="MFB9626363.1"/>
    <property type="molecule type" value="Genomic_DNA"/>
</dbReference>
<evidence type="ECO:0000313" key="12">
    <source>
        <dbReference type="Proteomes" id="UP001589532"/>
    </source>
</evidence>
<dbReference type="InterPro" id="IPR013149">
    <property type="entry name" value="ADH-like_C"/>
</dbReference>
<dbReference type="Gene3D" id="3.40.50.720">
    <property type="entry name" value="NAD(P)-binding Rossmann-like Domain"/>
    <property type="match status" value="1"/>
</dbReference>